<evidence type="ECO:0000256" key="4">
    <source>
        <dbReference type="ARBA" id="ARBA00022741"/>
    </source>
</evidence>
<dbReference type="AlphaFoldDB" id="A0AAW0M643"/>
<dbReference type="SUPFAM" id="SSF53623">
    <property type="entry name" value="MurD-like peptide ligases, catalytic domain"/>
    <property type="match status" value="1"/>
</dbReference>
<dbReference type="GO" id="GO:0008360">
    <property type="term" value="P:regulation of cell shape"/>
    <property type="evidence" value="ECO:0007669"/>
    <property type="project" value="UniProtKB-KW"/>
</dbReference>
<keyword evidence="15" id="KW-1185">Reference proteome</keyword>
<keyword evidence="1" id="KW-0963">Cytoplasm</keyword>
<dbReference type="Proteomes" id="UP000237347">
    <property type="component" value="Unassembled WGS sequence"/>
</dbReference>
<feature type="domain" description="Mur ligase central" evidence="13">
    <location>
        <begin position="180"/>
        <end position="368"/>
    </location>
</feature>
<keyword evidence="7" id="KW-0573">Peptidoglycan synthesis</keyword>
<evidence type="ECO:0000313" key="14">
    <source>
        <dbReference type="EMBL" id="KAK7858686.1"/>
    </source>
</evidence>
<dbReference type="SUPFAM" id="SSF53244">
    <property type="entry name" value="MurD-like peptide ligases, peptide-binding domain"/>
    <property type="match status" value="1"/>
</dbReference>
<sequence length="540" mass="58712">MKATPSPSPSFLQAPRIPKPRYSYSTPHNKHKHKHKHELKLPTSRISIRLLASQNPTNSCPQNAHYRDPGNSSLFFWTATEIAEAVNGRVVKWGPPGTISTDTRTLEPNQWFFAIAGQNFDAHDFINPELSEKGCVGVIGNRVCENWDKGFVEVNGDTVSSLMKMAYYARNRFNGAVVGVTGSVGKTTTKSMIALALESLGNPVYQSPGNWNTRIGVALSLIGIPRNAGVVVLEMGMSTRGEILELARMARPSIRVILNVGASHLENFSSLEEVAMAKGEILVNAKPGDVCVLNADDPLVMSLPIPYGVKKVLFGRSEGCDVRLIVAENVDGGLGVRVVLEKNKEKVEVLIPSPGLHLALNACAAAAVTTLLGASLFEVGMCLSRFYPVHMRLELEVAKNGIKILNDVYNANPVSAKAAIDSLKSIDCCGKRVSILGDMLELGSMEIESHQMILNHCCDSQIDLVGLVGKRFFAAAENLNLFDKIDTVHAYDAANLALEIMKRLDCNDVVLVKGSRAMKMERVADAIKAMDIQIHVNCDI</sequence>
<accession>A0AAW0M643</accession>
<reference evidence="14 15" key="1">
    <citation type="journal article" date="2018" name="Sci. Data">
        <title>The draft genome sequence of cork oak.</title>
        <authorList>
            <person name="Ramos A.M."/>
            <person name="Usie A."/>
            <person name="Barbosa P."/>
            <person name="Barros P.M."/>
            <person name="Capote T."/>
            <person name="Chaves I."/>
            <person name="Simoes F."/>
            <person name="Abreu I."/>
            <person name="Carrasquinho I."/>
            <person name="Faro C."/>
            <person name="Guimaraes J.B."/>
            <person name="Mendonca D."/>
            <person name="Nobrega F."/>
            <person name="Rodrigues L."/>
            <person name="Saibo N.J.M."/>
            <person name="Varela M.C."/>
            <person name="Egas C."/>
            <person name="Matos J."/>
            <person name="Miguel C.M."/>
            <person name="Oliveira M.M."/>
            <person name="Ricardo C.P."/>
            <person name="Goncalves S."/>
        </authorList>
    </citation>
    <scope>NUCLEOTIDE SEQUENCE [LARGE SCALE GENOMIC DNA]</scope>
    <source>
        <strain evidence="15">cv. HL8</strain>
    </source>
</reference>
<dbReference type="InterPro" id="IPR013221">
    <property type="entry name" value="Mur_ligase_cen"/>
</dbReference>
<dbReference type="GO" id="GO:0051301">
    <property type="term" value="P:cell division"/>
    <property type="evidence" value="ECO:0007669"/>
    <property type="project" value="UniProtKB-KW"/>
</dbReference>
<dbReference type="InterPro" id="IPR004101">
    <property type="entry name" value="Mur_ligase_C"/>
</dbReference>
<evidence type="ECO:0000256" key="3">
    <source>
        <dbReference type="ARBA" id="ARBA00022618"/>
    </source>
</evidence>
<dbReference type="InterPro" id="IPR036565">
    <property type="entry name" value="Mur-like_cat_sf"/>
</dbReference>
<feature type="region of interest" description="Disordered" evidence="11">
    <location>
        <begin position="1"/>
        <end position="39"/>
    </location>
</feature>
<dbReference type="Gene3D" id="3.40.1190.10">
    <property type="entry name" value="Mur-like, catalytic domain"/>
    <property type="match status" value="1"/>
</dbReference>
<proteinExistence type="inferred from homology"/>
<keyword evidence="5" id="KW-0067">ATP-binding</keyword>
<evidence type="ECO:0000256" key="7">
    <source>
        <dbReference type="ARBA" id="ARBA00022984"/>
    </source>
</evidence>
<evidence type="ECO:0000256" key="6">
    <source>
        <dbReference type="ARBA" id="ARBA00022960"/>
    </source>
</evidence>
<comment type="caution">
    <text evidence="14">The sequence shown here is derived from an EMBL/GenBank/DDBJ whole genome shotgun (WGS) entry which is preliminary data.</text>
</comment>
<keyword evidence="6" id="KW-0133">Cell shape</keyword>
<dbReference type="GO" id="GO:0047480">
    <property type="term" value="F:UDP-N-acetylmuramoyl-tripeptide-D-alanyl-D-alanine ligase activity"/>
    <property type="evidence" value="ECO:0007669"/>
    <property type="project" value="InterPro"/>
</dbReference>
<evidence type="ECO:0000256" key="5">
    <source>
        <dbReference type="ARBA" id="ARBA00022840"/>
    </source>
</evidence>
<dbReference type="PANTHER" id="PTHR43024:SF1">
    <property type="entry name" value="UDP-N-ACETYLMURAMOYL-TRIPEPTIDE--D-ALANYL-D-ALANINE LIGASE"/>
    <property type="match status" value="1"/>
</dbReference>
<feature type="compositionally biased region" description="Basic residues" evidence="11">
    <location>
        <begin position="28"/>
        <end position="38"/>
    </location>
</feature>
<keyword evidence="9" id="KW-0961">Cell wall biogenesis/degradation</keyword>
<dbReference type="Pfam" id="PF08245">
    <property type="entry name" value="Mur_ligase_M"/>
    <property type="match status" value="1"/>
</dbReference>
<keyword evidence="3" id="KW-0132">Cell division</keyword>
<organism evidence="14 15">
    <name type="scientific">Quercus suber</name>
    <name type="common">Cork oak</name>
    <dbReference type="NCBI Taxonomy" id="58331"/>
    <lineage>
        <taxon>Eukaryota</taxon>
        <taxon>Viridiplantae</taxon>
        <taxon>Streptophyta</taxon>
        <taxon>Embryophyta</taxon>
        <taxon>Tracheophyta</taxon>
        <taxon>Spermatophyta</taxon>
        <taxon>Magnoliopsida</taxon>
        <taxon>eudicotyledons</taxon>
        <taxon>Gunneridae</taxon>
        <taxon>Pentapetalae</taxon>
        <taxon>rosids</taxon>
        <taxon>fabids</taxon>
        <taxon>Fagales</taxon>
        <taxon>Fagaceae</taxon>
        <taxon>Quercus</taxon>
    </lineage>
</organism>
<keyword evidence="2 14" id="KW-0436">Ligase</keyword>
<evidence type="ECO:0000313" key="15">
    <source>
        <dbReference type="Proteomes" id="UP000237347"/>
    </source>
</evidence>
<evidence type="ECO:0000256" key="10">
    <source>
        <dbReference type="ARBA" id="ARBA00031461"/>
    </source>
</evidence>
<dbReference type="InterPro" id="IPR036615">
    <property type="entry name" value="Mur_ligase_C_dom_sf"/>
</dbReference>
<dbReference type="Gene3D" id="3.40.1390.10">
    <property type="entry name" value="MurE/MurF, N-terminal domain"/>
    <property type="match status" value="1"/>
</dbReference>
<dbReference type="Gene3D" id="3.90.190.20">
    <property type="entry name" value="Mur ligase, C-terminal domain"/>
    <property type="match status" value="1"/>
</dbReference>
<dbReference type="SUPFAM" id="SSF63418">
    <property type="entry name" value="MurE/MurF N-terminal domain"/>
    <property type="match status" value="1"/>
</dbReference>
<protein>
    <recommendedName>
        <fullName evidence="10">UDP-MurNAc-pentapeptide synthetase</fullName>
    </recommendedName>
</protein>
<dbReference type="InterPro" id="IPR035911">
    <property type="entry name" value="MurE/MurF_N"/>
</dbReference>
<dbReference type="EMBL" id="PKMF04000017">
    <property type="protein sequence ID" value="KAK7858686.1"/>
    <property type="molecule type" value="Genomic_DNA"/>
</dbReference>
<dbReference type="NCBIfam" id="TIGR01143">
    <property type="entry name" value="murF"/>
    <property type="match status" value="1"/>
</dbReference>
<dbReference type="GO" id="GO:0071555">
    <property type="term" value="P:cell wall organization"/>
    <property type="evidence" value="ECO:0007669"/>
    <property type="project" value="UniProtKB-KW"/>
</dbReference>
<evidence type="ECO:0000256" key="9">
    <source>
        <dbReference type="ARBA" id="ARBA00023316"/>
    </source>
</evidence>
<dbReference type="HAMAP" id="MF_02019">
    <property type="entry name" value="MurF"/>
    <property type="match status" value="1"/>
</dbReference>
<evidence type="ECO:0000256" key="1">
    <source>
        <dbReference type="ARBA" id="ARBA00022490"/>
    </source>
</evidence>
<name>A0AAW0M643_QUESU</name>
<evidence type="ECO:0000256" key="11">
    <source>
        <dbReference type="SAM" id="MobiDB-lite"/>
    </source>
</evidence>
<evidence type="ECO:0000259" key="13">
    <source>
        <dbReference type="Pfam" id="PF08245"/>
    </source>
</evidence>
<gene>
    <name evidence="14" type="primary">murF</name>
    <name evidence="14" type="ORF">CFP56_010549</name>
</gene>
<dbReference type="InterPro" id="IPR051046">
    <property type="entry name" value="MurCDEF_CellWall_CoF430Synth"/>
</dbReference>
<evidence type="ECO:0000256" key="8">
    <source>
        <dbReference type="ARBA" id="ARBA00023306"/>
    </source>
</evidence>
<evidence type="ECO:0000259" key="12">
    <source>
        <dbReference type="Pfam" id="PF02875"/>
    </source>
</evidence>
<dbReference type="GO" id="GO:0005524">
    <property type="term" value="F:ATP binding"/>
    <property type="evidence" value="ECO:0007669"/>
    <property type="project" value="UniProtKB-KW"/>
</dbReference>
<dbReference type="InterPro" id="IPR005863">
    <property type="entry name" value="UDP-N-AcMur_synth"/>
</dbReference>
<dbReference type="PANTHER" id="PTHR43024">
    <property type="entry name" value="UDP-N-ACETYLMURAMOYL-TRIPEPTIDE--D-ALANYL-D-ALANINE LIGASE"/>
    <property type="match status" value="1"/>
</dbReference>
<evidence type="ECO:0000256" key="2">
    <source>
        <dbReference type="ARBA" id="ARBA00022598"/>
    </source>
</evidence>
<dbReference type="Pfam" id="PF02875">
    <property type="entry name" value="Mur_ligase_C"/>
    <property type="match status" value="1"/>
</dbReference>
<keyword evidence="8" id="KW-0131">Cell cycle</keyword>
<feature type="domain" description="Mur ligase C-terminal" evidence="12">
    <location>
        <begin position="392"/>
        <end position="516"/>
    </location>
</feature>
<keyword evidence="4" id="KW-0547">Nucleotide-binding</keyword>